<gene>
    <name evidence="2" type="ORF">g.12279</name>
</gene>
<protein>
    <submittedName>
        <fullName evidence="2">Uncharacterized protein</fullName>
    </submittedName>
</protein>
<reference evidence="2" key="1">
    <citation type="submission" date="2015-08" db="EMBL/GenBank/DDBJ databases">
        <authorList>
            <person name="Babu N.S."/>
            <person name="Beckwith C.J."/>
            <person name="Beseler K.G."/>
            <person name="Brison A."/>
            <person name="Carone J.V."/>
            <person name="Caskin T.P."/>
            <person name="Diamond M."/>
            <person name="Durham M.E."/>
            <person name="Foxe J.M."/>
            <person name="Go M."/>
            <person name="Henderson B.A."/>
            <person name="Jones I.B."/>
            <person name="McGettigan J.A."/>
            <person name="Micheletti S.J."/>
            <person name="Nasrallah M.E."/>
            <person name="Ortiz D."/>
            <person name="Piller C.R."/>
            <person name="Privatt S.R."/>
            <person name="Schneider S.L."/>
            <person name="Sharp S."/>
            <person name="Smith T.C."/>
            <person name="Stanton J.D."/>
            <person name="Ullery H.E."/>
            <person name="Wilson R.J."/>
            <person name="Serrano M.G."/>
            <person name="Buck G."/>
            <person name="Lee V."/>
            <person name="Wang Y."/>
            <person name="Carvalho R."/>
            <person name="Voegtly L."/>
            <person name="Shi R."/>
            <person name="Duckworth R."/>
            <person name="Johnson A."/>
            <person name="Loviza R."/>
            <person name="Walstead R."/>
            <person name="Shah Z."/>
            <person name="Kiflezghi M."/>
            <person name="Wade K."/>
            <person name="Ball S.L."/>
            <person name="Bradley K.W."/>
            <person name="Asai D.J."/>
            <person name="Bowman C.A."/>
            <person name="Russell D.A."/>
            <person name="Pope W.H."/>
            <person name="Jacobs-Sera D."/>
            <person name="Hendrix R.W."/>
            <person name="Hatfull G.F."/>
        </authorList>
    </citation>
    <scope>NUCLEOTIDE SEQUENCE</scope>
</reference>
<dbReference type="EMBL" id="GDKF01001397">
    <property type="protein sequence ID" value="JAT77225.1"/>
    <property type="molecule type" value="Transcribed_RNA"/>
</dbReference>
<proteinExistence type="predicted"/>
<name>A0A1D2AE84_AUXPR</name>
<evidence type="ECO:0000313" key="2">
    <source>
        <dbReference type="EMBL" id="JAT77225.1"/>
    </source>
</evidence>
<evidence type="ECO:0000256" key="1">
    <source>
        <dbReference type="SAM" id="MobiDB-lite"/>
    </source>
</evidence>
<dbReference type="AlphaFoldDB" id="A0A1D2AE84"/>
<accession>A0A1D2AE84</accession>
<sequence length="337" mass="34343">MAAVFLLASVWEGPGSTPVVAGGSQGAPGPSAPSAGATVPDPRLAARALHCLALLQHTAMALAPYAALVRACVESAAGDVCGADEFLRRLPTDPGVLGSAGLAEVGTGAQAPGGLGSLSAPAEAARLAFLLTLLPALLPGATPGGEGPARAAALTARCLASHDLGLVRAALAATPALWPALPPRPREAWGWQALQLGLAAVSSAVEPGNDQDFRQMVVTLVEHLGAGSPAGPLMLEAVATESAALLADERTRNAGLELYRTLTLSLLVCAHPSFEFGLRKSREVLRSLSVTTREEGLAILREAAGACEDSTRRIRLVRTCQEAARDLHGALPKTSAL</sequence>
<organism evidence="2">
    <name type="scientific">Auxenochlorella protothecoides</name>
    <name type="common">Green microalga</name>
    <name type="synonym">Chlorella protothecoides</name>
    <dbReference type="NCBI Taxonomy" id="3075"/>
    <lineage>
        <taxon>Eukaryota</taxon>
        <taxon>Viridiplantae</taxon>
        <taxon>Chlorophyta</taxon>
        <taxon>core chlorophytes</taxon>
        <taxon>Trebouxiophyceae</taxon>
        <taxon>Chlorellales</taxon>
        <taxon>Chlorellaceae</taxon>
        <taxon>Auxenochlorella</taxon>
    </lineage>
</organism>
<feature type="region of interest" description="Disordered" evidence="1">
    <location>
        <begin position="19"/>
        <end position="38"/>
    </location>
</feature>